<feature type="region of interest" description="Disordered" evidence="1">
    <location>
        <begin position="148"/>
        <end position="190"/>
    </location>
</feature>
<reference evidence="3" key="1">
    <citation type="submission" date="2006-02" db="EMBL/GenBank/DDBJ databases">
        <title>Complete sequence of chromosome of Rhodoferax ferrireducens DSM 15236.</title>
        <authorList>
            <person name="Copeland A."/>
            <person name="Lucas S."/>
            <person name="Lapidus A."/>
            <person name="Barry K."/>
            <person name="Detter J.C."/>
            <person name="Glavina del Rio T."/>
            <person name="Hammon N."/>
            <person name="Israni S."/>
            <person name="Pitluck S."/>
            <person name="Brettin T."/>
            <person name="Bruce D."/>
            <person name="Han C."/>
            <person name="Tapia R."/>
            <person name="Gilna P."/>
            <person name="Kiss H."/>
            <person name="Schmutz J."/>
            <person name="Larimer F."/>
            <person name="Land M."/>
            <person name="Kyrpides N."/>
            <person name="Ivanova N."/>
            <person name="Richardson P."/>
        </authorList>
    </citation>
    <scope>NUCLEOTIDE SEQUENCE [LARGE SCALE GENOMIC DNA]</scope>
    <source>
        <strain evidence="3">ATCC BAA-621 / DSM 15236 / T118</strain>
    </source>
</reference>
<keyword evidence="3" id="KW-1185">Reference proteome</keyword>
<dbReference type="HOGENOM" id="CLU_1426983_0_0_4"/>
<gene>
    <name evidence="2" type="ordered locus">Rfer_1470</name>
</gene>
<dbReference type="OrthoDB" id="8898248at2"/>
<dbReference type="AlphaFoldDB" id="Q21YF0"/>
<dbReference type="Proteomes" id="UP000008332">
    <property type="component" value="Chromosome"/>
</dbReference>
<feature type="compositionally biased region" description="Polar residues" evidence="1">
    <location>
        <begin position="13"/>
        <end position="30"/>
    </location>
</feature>
<organism evidence="2 3">
    <name type="scientific">Albidiferax ferrireducens (strain ATCC BAA-621 / DSM 15236 / T118)</name>
    <name type="common">Rhodoferax ferrireducens</name>
    <dbReference type="NCBI Taxonomy" id="338969"/>
    <lineage>
        <taxon>Bacteria</taxon>
        <taxon>Pseudomonadati</taxon>
        <taxon>Pseudomonadota</taxon>
        <taxon>Betaproteobacteria</taxon>
        <taxon>Burkholderiales</taxon>
        <taxon>Comamonadaceae</taxon>
        <taxon>Rhodoferax</taxon>
    </lineage>
</organism>
<dbReference type="eggNOG" id="COG2885">
    <property type="taxonomic scope" value="Bacteria"/>
</dbReference>
<dbReference type="RefSeq" id="WP_011463771.1">
    <property type="nucleotide sequence ID" value="NC_007908.1"/>
</dbReference>
<evidence type="ECO:0000313" key="3">
    <source>
        <dbReference type="Proteomes" id="UP000008332"/>
    </source>
</evidence>
<feature type="region of interest" description="Disordered" evidence="1">
    <location>
        <begin position="1"/>
        <end position="32"/>
    </location>
</feature>
<name>Q21YF0_ALBFT</name>
<proteinExistence type="predicted"/>
<accession>Q21YF0</accession>
<evidence type="ECO:0000256" key="1">
    <source>
        <dbReference type="SAM" id="MobiDB-lite"/>
    </source>
</evidence>
<protein>
    <submittedName>
        <fullName evidence="2">Uncharacterized protein</fullName>
    </submittedName>
</protein>
<evidence type="ECO:0000313" key="2">
    <source>
        <dbReference type="EMBL" id="ABD69203.1"/>
    </source>
</evidence>
<dbReference type="KEGG" id="rfr:Rfer_1470"/>
<dbReference type="EMBL" id="CP000267">
    <property type="protein sequence ID" value="ABD69203.1"/>
    <property type="molecule type" value="Genomic_DNA"/>
</dbReference>
<feature type="compositionally biased region" description="Polar residues" evidence="1">
    <location>
        <begin position="181"/>
        <end position="190"/>
    </location>
</feature>
<sequence>MFDFLKSRRPKDQNTSRAAPTPVTTPNSTPRHSDVRRELIRVVLKDTLRLHGVPFGWLSCEVIIVARSPSEEELHIQLVLMKWNERLLRYASALQRQLLLGLDRFDPSVDHSKYIFSWRFAPDCGCPFAFMPDPKSWHQNALPQVEEEPVSVLDRRRTRRPPKATPLDPIPPAPAIEPSNFAPTQMTPLR</sequence>